<accession>A0A3D8PJA3</accession>
<keyword evidence="2" id="KW-1185">Reference proteome</keyword>
<dbReference type="AlphaFoldDB" id="A0A3D8PJA3"/>
<protein>
    <submittedName>
        <fullName evidence="1">Uncharacterized protein</fullName>
    </submittedName>
</protein>
<organism evidence="1 2">
    <name type="scientific">Oceanobacillus chungangensis</name>
    <dbReference type="NCBI Taxonomy" id="1229152"/>
    <lineage>
        <taxon>Bacteria</taxon>
        <taxon>Bacillati</taxon>
        <taxon>Bacillota</taxon>
        <taxon>Bacilli</taxon>
        <taxon>Bacillales</taxon>
        <taxon>Bacillaceae</taxon>
        <taxon>Oceanobacillus</taxon>
    </lineage>
</organism>
<comment type="caution">
    <text evidence="1">The sequence shown here is derived from an EMBL/GenBank/DDBJ whole genome shotgun (WGS) entry which is preliminary data.</text>
</comment>
<sequence>MYDQLRPRIFLPMVTRFIPCLIGNYNASGTSNKLEQVCQLENKLIIKIEKMKTQQMNKAIYVIQKYPQNLDKC</sequence>
<evidence type="ECO:0000313" key="2">
    <source>
        <dbReference type="Proteomes" id="UP000256520"/>
    </source>
</evidence>
<reference evidence="2" key="1">
    <citation type="submission" date="2017-11" db="EMBL/GenBank/DDBJ databases">
        <authorList>
            <person name="Zhu W."/>
        </authorList>
    </citation>
    <scope>NUCLEOTIDE SEQUENCE [LARGE SCALE GENOMIC DNA]</scope>
    <source>
        <strain evidence="2">CAU 1051</strain>
    </source>
</reference>
<gene>
    <name evidence="1" type="ORF">CWR45_14945</name>
</gene>
<name>A0A3D8PJA3_9BACI</name>
<proteinExistence type="predicted"/>
<dbReference type="EMBL" id="PIOD01000020">
    <property type="protein sequence ID" value="RDW16173.1"/>
    <property type="molecule type" value="Genomic_DNA"/>
</dbReference>
<evidence type="ECO:0000313" key="1">
    <source>
        <dbReference type="EMBL" id="RDW16173.1"/>
    </source>
</evidence>
<dbReference type="Proteomes" id="UP000256520">
    <property type="component" value="Unassembled WGS sequence"/>
</dbReference>